<dbReference type="AlphaFoldDB" id="A0A4P6K5F9"/>
<dbReference type="PANTHER" id="PTHR43537:SF24">
    <property type="entry name" value="GLUCONATE OPERON TRANSCRIPTIONAL REPRESSOR"/>
    <property type="match status" value="1"/>
</dbReference>
<dbReference type="GO" id="GO:0003677">
    <property type="term" value="F:DNA binding"/>
    <property type="evidence" value="ECO:0007669"/>
    <property type="project" value="UniProtKB-KW"/>
</dbReference>
<keyword evidence="2" id="KW-0238">DNA-binding</keyword>
<dbReference type="InterPro" id="IPR008920">
    <property type="entry name" value="TF_FadR/GntR_C"/>
</dbReference>
<dbReference type="Gene3D" id="1.10.10.10">
    <property type="entry name" value="Winged helix-like DNA-binding domain superfamily/Winged helix DNA-binding domain"/>
    <property type="match status" value="1"/>
</dbReference>
<accession>A0A4P6K5F9</accession>
<dbReference type="OrthoDB" id="162982at2"/>
<dbReference type="CDD" id="cd07377">
    <property type="entry name" value="WHTH_GntR"/>
    <property type="match status" value="1"/>
</dbReference>
<dbReference type="Pfam" id="PF07729">
    <property type="entry name" value="FCD"/>
    <property type="match status" value="1"/>
</dbReference>
<dbReference type="SMART" id="SM00895">
    <property type="entry name" value="FCD"/>
    <property type="match status" value="1"/>
</dbReference>
<name>A0A4P6K5F9_KTERU</name>
<dbReference type="SUPFAM" id="SSF46785">
    <property type="entry name" value="Winged helix' DNA-binding domain"/>
    <property type="match status" value="1"/>
</dbReference>
<dbReference type="InterPro" id="IPR000524">
    <property type="entry name" value="Tscrpt_reg_HTH_GntR"/>
</dbReference>
<dbReference type="SMART" id="SM00345">
    <property type="entry name" value="HTH_GNTR"/>
    <property type="match status" value="1"/>
</dbReference>
<dbReference type="EMBL" id="CP035758">
    <property type="protein sequence ID" value="QBD83474.1"/>
    <property type="molecule type" value="Genomic_DNA"/>
</dbReference>
<keyword evidence="1" id="KW-0805">Transcription regulation</keyword>
<dbReference type="Gene3D" id="1.20.120.530">
    <property type="entry name" value="GntR ligand-binding domain-like"/>
    <property type="match status" value="1"/>
</dbReference>
<evidence type="ECO:0000313" key="5">
    <source>
        <dbReference type="EMBL" id="QBD83474.1"/>
    </source>
</evidence>
<dbReference type="InterPro" id="IPR036388">
    <property type="entry name" value="WH-like_DNA-bd_sf"/>
</dbReference>
<dbReference type="SUPFAM" id="SSF48008">
    <property type="entry name" value="GntR ligand-binding domain-like"/>
    <property type="match status" value="1"/>
</dbReference>
<evidence type="ECO:0000259" key="4">
    <source>
        <dbReference type="PROSITE" id="PS50949"/>
    </source>
</evidence>
<sequence length="223" mass="25546">MSKQERAYSILRERIFDGTYSAGHRLVIDALARELGMSQVPIREALRRLEAEGWVIYQRNIGLQVAPPDPGKWEEQMVTLALLEGGATALAAPHLGAEGIGLLYRLNTEMQKALHTVDVLSFSRFNEEFHGAIYERCPNTYLVELLQETMNRLAMMRRTVFLYIPERGWASIQEHTNLIRLLEEHAPAQEIELAAREHKLHTIEAYKHNKDHFTFSPDVSLRG</sequence>
<organism evidence="5 6">
    <name type="scientific">Ktedonosporobacter rubrisoli</name>
    <dbReference type="NCBI Taxonomy" id="2509675"/>
    <lineage>
        <taxon>Bacteria</taxon>
        <taxon>Bacillati</taxon>
        <taxon>Chloroflexota</taxon>
        <taxon>Ktedonobacteria</taxon>
        <taxon>Ktedonobacterales</taxon>
        <taxon>Ktedonosporobacteraceae</taxon>
        <taxon>Ktedonosporobacter</taxon>
    </lineage>
</organism>
<dbReference type="PROSITE" id="PS50949">
    <property type="entry name" value="HTH_GNTR"/>
    <property type="match status" value="1"/>
</dbReference>
<evidence type="ECO:0000256" key="1">
    <source>
        <dbReference type="ARBA" id="ARBA00023015"/>
    </source>
</evidence>
<dbReference type="Pfam" id="PF00392">
    <property type="entry name" value="GntR"/>
    <property type="match status" value="1"/>
</dbReference>
<dbReference type="InterPro" id="IPR036390">
    <property type="entry name" value="WH_DNA-bd_sf"/>
</dbReference>
<keyword evidence="6" id="KW-1185">Reference proteome</keyword>
<dbReference type="GO" id="GO:0003700">
    <property type="term" value="F:DNA-binding transcription factor activity"/>
    <property type="evidence" value="ECO:0007669"/>
    <property type="project" value="InterPro"/>
</dbReference>
<dbReference type="InterPro" id="IPR011711">
    <property type="entry name" value="GntR_C"/>
</dbReference>
<proteinExistence type="predicted"/>
<feature type="domain" description="HTH gntR-type" evidence="4">
    <location>
        <begin position="1"/>
        <end position="68"/>
    </location>
</feature>
<evidence type="ECO:0000256" key="2">
    <source>
        <dbReference type="ARBA" id="ARBA00023125"/>
    </source>
</evidence>
<protein>
    <submittedName>
        <fullName evidence="5">GntR family transcriptional regulator</fullName>
    </submittedName>
</protein>
<dbReference type="Proteomes" id="UP000290365">
    <property type="component" value="Chromosome"/>
</dbReference>
<dbReference type="KEGG" id="kbs:EPA93_14150"/>
<dbReference type="PANTHER" id="PTHR43537">
    <property type="entry name" value="TRANSCRIPTIONAL REGULATOR, GNTR FAMILY"/>
    <property type="match status" value="1"/>
</dbReference>
<reference evidence="5 6" key="1">
    <citation type="submission" date="2019-01" db="EMBL/GenBank/DDBJ databases">
        <title>Ktedonosporobacter rubrisoli SCAWS-G2.</title>
        <authorList>
            <person name="Huang Y."/>
            <person name="Yan B."/>
        </authorList>
    </citation>
    <scope>NUCLEOTIDE SEQUENCE [LARGE SCALE GENOMIC DNA]</scope>
    <source>
        <strain evidence="5 6">SCAWS-G2</strain>
    </source>
</reference>
<evidence type="ECO:0000256" key="3">
    <source>
        <dbReference type="ARBA" id="ARBA00023163"/>
    </source>
</evidence>
<evidence type="ECO:0000313" key="6">
    <source>
        <dbReference type="Proteomes" id="UP000290365"/>
    </source>
</evidence>
<gene>
    <name evidence="5" type="ORF">EPA93_14150</name>
</gene>
<keyword evidence="3" id="KW-0804">Transcription</keyword>